<dbReference type="EMBL" id="FUXK01000001">
    <property type="protein sequence ID" value="SJZ43159.1"/>
    <property type="molecule type" value="Genomic_DNA"/>
</dbReference>
<dbReference type="Pfam" id="PF13432">
    <property type="entry name" value="TPR_16"/>
    <property type="match status" value="1"/>
</dbReference>
<dbReference type="InterPro" id="IPR011990">
    <property type="entry name" value="TPR-like_helical_dom_sf"/>
</dbReference>
<organism evidence="3 4">
    <name type="scientific">Segatella oulorum</name>
    <dbReference type="NCBI Taxonomy" id="28136"/>
    <lineage>
        <taxon>Bacteria</taxon>
        <taxon>Pseudomonadati</taxon>
        <taxon>Bacteroidota</taxon>
        <taxon>Bacteroidia</taxon>
        <taxon>Bacteroidales</taxon>
        <taxon>Prevotellaceae</taxon>
        <taxon>Segatella</taxon>
    </lineage>
</organism>
<dbReference type="Gene3D" id="1.25.40.10">
    <property type="entry name" value="Tetratricopeptide repeat domain"/>
    <property type="match status" value="4"/>
</dbReference>
<dbReference type="SMART" id="SM00028">
    <property type="entry name" value="TPR"/>
    <property type="match status" value="7"/>
</dbReference>
<evidence type="ECO:0000256" key="2">
    <source>
        <dbReference type="ARBA" id="ARBA00022803"/>
    </source>
</evidence>
<dbReference type="eggNOG" id="COG0457">
    <property type="taxonomic scope" value="Bacteria"/>
</dbReference>
<dbReference type="SUPFAM" id="SSF48452">
    <property type="entry name" value="TPR-like"/>
    <property type="match status" value="2"/>
</dbReference>
<gene>
    <name evidence="3" type="ORF">SAMN02745202_00108</name>
</gene>
<dbReference type="AlphaFoldDB" id="A0A1T4KL78"/>
<sequence>MKKLKHTSTPIATLLIVGCVTFSIVFPAIAHKKAEKKPAQKEVVSPSLTDEDSMRYNRMFLDAIIDEVADRYDSAYQKLNHCIALNPNAAEAYYFLATLDTTSRGDSLRIERLSQAVKLSPRNDIYQERLGEAYIDAGQYDKSIEVYEQLSKRHADRTDELQVLLQLYNQQKDYDKMLQTLNRIEQIEGTSENITLAKVRIFELQKDEGKAYQALQDLCQSHPNDPAYRIMTGNWLMQKKRLKEAFDCYQSVLKEDANNVMALESLYDYYAEQNDSVQKHVLMMRVLCHKDADAKTKQTLIRQLIQEQERAGGDSLSIIKTFDSILKTVPSDTTMLELKAAYMVLKKFPMPETNAALTQLLTLSPNNKASRIQLLQNLLEEKKWQQVLEIAQKGLDYDANEITFYYLKSIAYLQKDQFNEVIKTIQTGMKHLPKEANSNLVSDLYAILGDCLQKQHRIKESFEAYDSCLKWNANNIECLNNYAYFLSESGKNLDRAAQMSQQTIQAEPNNTTYLDTYAWILFRQKKFAEARLYIDQALKNGNDSTMSSVIFEHAGDIYIQLHQPQKAMEFWQQALQKGSERKAILTRKMRLKKYIQ</sequence>
<dbReference type="InterPro" id="IPR051685">
    <property type="entry name" value="Ycf3/AcsC/BcsC/TPR_MFPF"/>
</dbReference>
<dbReference type="Proteomes" id="UP000190065">
    <property type="component" value="Unassembled WGS sequence"/>
</dbReference>
<accession>A0A1T4KL78</accession>
<evidence type="ECO:0000313" key="4">
    <source>
        <dbReference type="Proteomes" id="UP000190065"/>
    </source>
</evidence>
<evidence type="ECO:0000313" key="3">
    <source>
        <dbReference type="EMBL" id="SJZ43159.1"/>
    </source>
</evidence>
<name>A0A1T4KL78_9BACT</name>
<evidence type="ECO:0000256" key="1">
    <source>
        <dbReference type="ARBA" id="ARBA00022737"/>
    </source>
</evidence>
<protein>
    <submittedName>
        <fullName evidence="3">Tetratricopeptide repeat-containing protein</fullName>
    </submittedName>
</protein>
<proteinExistence type="predicted"/>
<keyword evidence="1" id="KW-0677">Repeat</keyword>
<dbReference type="PROSITE" id="PS51257">
    <property type="entry name" value="PROKAR_LIPOPROTEIN"/>
    <property type="match status" value="1"/>
</dbReference>
<dbReference type="PANTHER" id="PTHR44943:SF4">
    <property type="entry name" value="TPR REPEAT-CONTAINING PROTEIN MJ0798"/>
    <property type="match status" value="1"/>
</dbReference>
<dbReference type="STRING" id="28136.SAMN02745202_00108"/>
<keyword evidence="2" id="KW-0802">TPR repeat</keyword>
<reference evidence="3 4" key="1">
    <citation type="submission" date="2017-02" db="EMBL/GenBank/DDBJ databases">
        <authorList>
            <person name="Peterson S.W."/>
        </authorList>
    </citation>
    <scope>NUCLEOTIDE SEQUENCE [LARGE SCALE GENOMIC DNA]</scope>
    <source>
        <strain evidence="3 4">ATCC 43324</strain>
    </source>
</reference>
<dbReference type="InterPro" id="IPR019734">
    <property type="entry name" value="TPR_rpt"/>
</dbReference>
<dbReference type="PANTHER" id="PTHR44943">
    <property type="entry name" value="CELLULOSE SYNTHASE OPERON PROTEIN C"/>
    <property type="match status" value="1"/>
</dbReference>